<reference evidence="2" key="1">
    <citation type="submission" date="2020-05" db="EMBL/GenBank/DDBJ databases">
        <authorList>
            <person name="Chiriac C."/>
            <person name="Salcher M."/>
            <person name="Ghai R."/>
            <person name="Kavagutti S V."/>
        </authorList>
    </citation>
    <scope>NUCLEOTIDE SEQUENCE</scope>
</reference>
<feature type="compositionally biased region" description="Low complexity" evidence="1">
    <location>
        <begin position="162"/>
        <end position="183"/>
    </location>
</feature>
<gene>
    <name evidence="2" type="ORF">UFOPK4354_01565</name>
</gene>
<name>A0A6J7URV1_9ZZZZ</name>
<evidence type="ECO:0000256" key="1">
    <source>
        <dbReference type="SAM" id="MobiDB-lite"/>
    </source>
</evidence>
<feature type="region of interest" description="Disordered" evidence="1">
    <location>
        <begin position="157"/>
        <end position="183"/>
    </location>
</feature>
<proteinExistence type="predicted"/>
<evidence type="ECO:0000313" key="2">
    <source>
        <dbReference type="EMBL" id="CAB5068619.1"/>
    </source>
</evidence>
<sequence>MTRSSLSRISTSRMNPARTSPARMSIAIVAIAATAMLLASCEAAPAPGTSSSPSGYVDSVVGGEGSVRVQGWASDWNTLNPIKVVFMVNGEWVKQVFTADTSRPDLDRKYSRGANFGFDQTLTVPAGAVTVCAVALNVGRGEDTILGCAAAESGRSATTVPTTSSSTTTTTTTSTTSTSTTSSTIPRCGGILAAADVIAALC</sequence>
<organism evidence="2">
    <name type="scientific">freshwater metagenome</name>
    <dbReference type="NCBI Taxonomy" id="449393"/>
    <lineage>
        <taxon>unclassified sequences</taxon>
        <taxon>metagenomes</taxon>
        <taxon>ecological metagenomes</taxon>
    </lineage>
</organism>
<accession>A0A6J7URV1</accession>
<dbReference type="AlphaFoldDB" id="A0A6J7URV1"/>
<protein>
    <submittedName>
        <fullName evidence="2">Unannotated protein</fullName>
    </submittedName>
</protein>
<dbReference type="EMBL" id="CAFBQW010000210">
    <property type="protein sequence ID" value="CAB5068619.1"/>
    <property type="molecule type" value="Genomic_DNA"/>
</dbReference>